<dbReference type="EMBL" id="JAUDFV010000152">
    <property type="protein sequence ID" value="KAL2718121.1"/>
    <property type="molecule type" value="Genomic_DNA"/>
</dbReference>
<dbReference type="AlphaFoldDB" id="A0ABD2ABY3"/>
<proteinExistence type="predicted"/>
<gene>
    <name evidence="1" type="ORF">V1478_011997</name>
</gene>
<name>A0ABD2ABY3_VESSQ</name>
<organism evidence="1 2">
    <name type="scientific">Vespula squamosa</name>
    <name type="common">Southern yellow jacket</name>
    <name type="synonym">Wasp</name>
    <dbReference type="NCBI Taxonomy" id="30214"/>
    <lineage>
        <taxon>Eukaryota</taxon>
        <taxon>Metazoa</taxon>
        <taxon>Ecdysozoa</taxon>
        <taxon>Arthropoda</taxon>
        <taxon>Hexapoda</taxon>
        <taxon>Insecta</taxon>
        <taxon>Pterygota</taxon>
        <taxon>Neoptera</taxon>
        <taxon>Endopterygota</taxon>
        <taxon>Hymenoptera</taxon>
        <taxon>Apocrita</taxon>
        <taxon>Aculeata</taxon>
        <taxon>Vespoidea</taxon>
        <taxon>Vespidae</taxon>
        <taxon>Vespinae</taxon>
        <taxon>Vespula</taxon>
    </lineage>
</organism>
<evidence type="ECO:0000313" key="1">
    <source>
        <dbReference type="EMBL" id="KAL2718121.1"/>
    </source>
</evidence>
<dbReference type="Proteomes" id="UP001607302">
    <property type="component" value="Unassembled WGS sequence"/>
</dbReference>
<sequence>MLAMVGVGAAGSSFASVYTAKLASPKYSAFTRLVECQEGRRARRMRRRRRNIEIEVEVKVEEKMGEGKEEEYTSGNPTTMTIVCYEEKSFMDFEISSDEQRLILILIKSS</sequence>
<reference evidence="1 2" key="1">
    <citation type="journal article" date="2024" name="Ann. Entomol. Soc. Am.">
        <title>Genomic analyses of the southern and eastern yellowjacket wasps (Hymenoptera: Vespidae) reveal evolutionary signatures of social life.</title>
        <authorList>
            <person name="Catto M.A."/>
            <person name="Caine P.B."/>
            <person name="Orr S.E."/>
            <person name="Hunt B.G."/>
            <person name="Goodisman M.A.D."/>
        </authorList>
    </citation>
    <scope>NUCLEOTIDE SEQUENCE [LARGE SCALE GENOMIC DNA]</scope>
    <source>
        <strain evidence="1">233</strain>
        <tissue evidence="1">Head and thorax</tissue>
    </source>
</reference>
<comment type="caution">
    <text evidence="1">The sequence shown here is derived from an EMBL/GenBank/DDBJ whole genome shotgun (WGS) entry which is preliminary data.</text>
</comment>
<evidence type="ECO:0000313" key="2">
    <source>
        <dbReference type="Proteomes" id="UP001607302"/>
    </source>
</evidence>
<accession>A0ABD2ABY3</accession>
<keyword evidence="2" id="KW-1185">Reference proteome</keyword>
<protein>
    <submittedName>
        <fullName evidence="1">Uncharacterized protein</fullName>
    </submittedName>
</protein>